<name>A0A516R1B3_STRST</name>
<feature type="transmembrane region" description="Helical" evidence="1">
    <location>
        <begin position="31"/>
        <end position="58"/>
    </location>
</feature>
<proteinExistence type="predicted"/>
<gene>
    <name evidence="2" type="ORF">FH965_01780</name>
</gene>
<evidence type="ECO:0000313" key="3">
    <source>
        <dbReference type="Proteomes" id="UP000316806"/>
    </source>
</evidence>
<evidence type="ECO:0008006" key="4">
    <source>
        <dbReference type="Google" id="ProtNLM"/>
    </source>
</evidence>
<evidence type="ECO:0000256" key="1">
    <source>
        <dbReference type="SAM" id="Phobius"/>
    </source>
</evidence>
<keyword evidence="1" id="KW-0812">Transmembrane</keyword>
<organism evidence="2 3">
    <name type="scientific">Streptomyces spectabilis</name>
    <dbReference type="NCBI Taxonomy" id="68270"/>
    <lineage>
        <taxon>Bacteria</taxon>
        <taxon>Bacillati</taxon>
        <taxon>Actinomycetota</taxon>
        <taxon>Actinomycetes</taxon>
        <taxon>Kitasatosporales</taxon>
        <taxon>Streptomycetaceae</taxon>
        <taxon>Streptomyces</taxon>
    </lineage>
</organism>
<accession>A0A516R1B3</accession>
<dbReference type="RefSeq" id="WP_144001026.1">
    <property type="nucleotide sequence ID" value="NZ_CP040916.1"/>
</dbReference>
<keyword evidence="1" id="KW-1133">Transmembrane helix</keyword>
<dbReference type="Proteomes" id="UP000316806">
    <property type="component" value="Chromosome"/>
</dbReference>
<evidence type="ECO:0000313" key="2">
    <source>
        <dbReference type="EMBL" id="QDQ09448.1"/>
    </source>
</evidence>
<dbReference type="EMBL" id="CP040916">
    <property type="protein sequence ID" value="QDQ09448.1"/>
    <property type="molecule type" value="Genomic_DNA"/>
</dbReference>
<reference evidence="2 3" key="1">
    <citation type="journal article" date="2019" name="J. Ind. Microbiol. Biotechnol.">
        <title>The complete genomic sequence of Streptomyces spectabilis NRRL-2792 and identification of secondary metabolite biosynthetic gene clusters.</title>
        <authorList>
            <person name="Sinha A."/>
            <person name="Phillips-Salemka S."/>
            <person name="Niraula T.A."/>
            <person name="Short K.A."/>
            <person name="Niraula N.P."/>
        </authorList>
    </citation>
    <scope>NUCLEOTIDE SEQUENCE [LARGE SCALE GENOMIC DNA]</scope>
    <source>
        <strain evidence="2 3">NRRL 2792</strain>
    </source>
</reference>
<protein>
    <recommendedName>
        <fullName evidence="4">DUF1206 domain-containing protein</fullName>
    </recommendedName>
</protein>
<sequence length="78" mass="8104">MAVFAVAALLWWAGRTWLLSAGGEGREGPAAARYFVAVRVVAVVVALVVAVGCCVQVYRIGESGSKAVWHDSVSTTPG</sequence>
<keyword evidence="1" id="KW-0472">Membrane</keyword>
<dbReference type="AlphaFoldDB" id="A0A516R1B3"/>